<keyword evidence="2" id="KW-1185">Reference proteome</keyword>
<name>A0ABW8DE42_9GAMM</name>
<comment type="caution">
    <text evidence="1">The sequence shown here is derived from an EMBL/GenBank/DDBJ whole genome shotgun (WGS) entry which is preliminary data.</text>
</comment>
<organism evidence="1 2">
    <name type="scientific">Legionella lytica</name>
    <dbReference type="NCBI Taxonomy" id="96232"/>
    <lineage>
        <taxon>Bacteria</taxon>
        <taxon>Pseudomonadati</taxon>
        <taxon>Pseudomonadota</taxon>
        <taxon>Gammaproteobacteria</taxon>
        <taxon>Legionellales</taxon>
        <taxon>Legionellaceae</taxon>
        <taxon>Legionella</taxon>
    </lineage>
</organism>
<evidence type="ECO:0000313" key="1">
    <source>
        <dbReference type="EMBL" id="MFJ1270116.1"/>
    </source>
</evidence>
<gene>
    <name evidence="1" type="ORF">ACD661_16280</name>
</gene>
<dbReference type="Proteomes" id="UP001615550">
    <property type="component" value="Unassembled WGS sequence"/>
</dbReference>
<protein>
    <submittedName>
        <fullName evidence="1">LvrE</fullName>
    </submittedName>
</protein>
<proteinExistence type="predicted"/>
<reference evidence="1 2" key="1">
    <citation type="submission" date="2024-08" db="EMBL/GenBank/DDBJ databases">
        <title>Draft Genome Sequence of Legionella lytica strain DSB2004, Isolated From a Fire Sprinkler System.</title>
        <authorList>
            <person name="Everhart A.D."/>
            <person name="Kidane D.T."/>
            <person name="Farone A.L."/>
            <person name="Farone M.B."/>
        </authorList>
    </citation>
    <scope>NUCLEOTIDE SEQUENCE [LARGE SCALE GENOMIC DNA]</scope>
    <source>
        <strain evidence="1 2">DSB2004</strain>
    </source>
</reference>
<dbReference type="EMBL" id="JBGORX010000013">
    <property type="protein sequence ID" value="MFJ1270116.1"/>
    <property type="molecule type" value="Genomic_DNA"/>
</dbReference>
<dbReference type="RefSeq" id="WP_400188903.1">
    <property type="nucleotide sequence ID" value="NZ_JBGORX010000013.1"/>
</dbReference>
<accession>A0ABW8DE42</accession>
<evidence type="ECO:0000313" key="2">
    <source>
        <dbReference type="Proteomes" id="UP001615550"/>
    </source>
</evidence>
<sequence>MNHYLTSILLGATLCVPHTLQANPASTDYVNQRISEAVNTLTSTLKSEINRLATQITSQRIPTHALGERYQGGVIFFVDDSGLHGLIAALRDANKGEGIQWQNGVSGEKIVNARANGIGAGEGNTRLIISQQTVDDQEGNFAALAALNYSVLADGTTPCPYSVKPSMMCYGGWYLPSLYELDLMRRNLTSKYQLASLPYWSSTESSVTESWAQEVVGTPLLLDKSTGIVHVRAIRSF</sequence>